<dbReference type="AlphaFoldDB" id="A0A2P2QX22"/>
<dbReference type="EMBL" id="GGEC01090967">
    <property type="protein sequence ID" value="MBX71451.1"/>
    <property type="molecule type" value="Transcribed_RNA"/>
</dbReference>
<name>A0A2P2QX22_RHIMU</name>
<reference evidence="1" key="1">
    <citation type="submission" date="2018-02" db="EMBL/GenBank/DDBJ databases">
        <title>Rhizophora mucronata_Transcriptome.</title>
        <authorList>
            <person name="Meera S.P."/>
            <person name="Sreeshan A."/>
            <person name="Augustine A."/>
        </authorList>
    </citation>
    <scope>NUCLEOTIDE SEQUENCE</scope>
    <source>
        <tissue evidence="1">Leaf</tissue>
    </source>
</reference>
<evidence type="ECO:0000313" key="1">
    <source>
        <dbReference type="EMBL" id="MBX71451.1"/>
    </source>
</evidence>
<proteinExistence type="predicted"/>
<sequence>MFRGCYCSQHPCHYRSCYLLNAFPTRILSNA</sequence>
<organism evidence="1">
    <name type="scientific">Rhizophora mucronata</name>
    <name type="common">Asiatic mangrove</name>
    <dbReference type="NCBI Taxonomy" id="61149"/>
    <lineage>
        <taxon>Eukaryota</taxon>
        <taxon>Viridiplantae</taxon>
        <taxon>Streptophyta</taxon>
        <taxon>Embryophyta</taxon>
        <taxon>Tracheophyta</taxon>
        <taxon>Spermatophyta</taxon>
        <taxon>Magnoliopsida</taxon>
        <taxon>eudicotyledons</taxon>
        <taxon>Gunneridae</taxon>
        <taxon>Pentapetalae</taxon>
        <taxon>rosids</taxon>
        <taxon>fabids</taxon>
        <taxon>Malpighiales</taxon>
        <taxon>Rhizophoraceae</taxon>
        <taxon>Rhizophora</taxon>
    </lineage>
</organism>
<accession>A0A2P2QX22</accession>
<protein>
    <submittedName>
        <fullName evidence="1">Uncharacterized protein</fullName>
    </submittedName>
</protein>